<dbReference type="AlphaFoldDB" id="A0A9K3H0A1"/>
<reference evidence="1" key="1">
    <citation type="journal article" date="2017" name="Nature">
        <title>The sunflower genome provides insights into oil metabolism, flowering and Asterid evolution.</title>
        <authorList>
            <person name="Badouin H."/>
            <person name="Gouzy J."/>
            <person name="Grassa C.J."/>
            <person name="Murat F."/>
            <person name="Staton S.E."/>
            <person name="Cottret L."/>
            <person name="Lelandais-Briere C."/>
            <person name="Owens G.L."/>
            <person name="Carrere S."/>
            <person name="Mayjonade B."/>
            <person name="Legrand L."/>
            <person name="Gill N."/>
            <person name="Kane N.C."/>
            <person name="Bowers J.E."/>
            <person name="Hubner S."/>
            <person name="Bellec A."/>
            <person name="Berard A."/>
            <person name="Berges H."/>
            <person name="Blanchet N."/>
            <person name="Boniface M.C."/>
            <person name="Brunel D."/>
            <person name="Catrice O."/>
            <person name="Chaidir N."/>
            <person name="Claudel C."/>
            <person name="Donnadieu C."/>
            <person name="Faraut T."/>
            <person name="Fievet G."/>
            <person name="Helmstetter N."/>
            <person name="King M."/>
            <person name="Knapp S.J."/>
            <person name="Lai Z."/>
            <person name="Le Paslier M.C."/>
            <person name="Lippi Y."/>
            <person name="Lorenzon L."/>
            <person name="Mandel J.R."/>
            <person name="Marage G."/>
            <person name="Marchand G."/>
            <person name="Marquand E."/>
            <person name="Bret-Mestries E."/>
            <person name="Morien E."/>
            <person name="Nambeesan S."/>
            <person name="Nguyen T."/>
            <person name="Pegot-Espagnet P."/>
            <person name="Pouilly N."/>
            <person name="Raftis F."/>
            <person name="Sallet E."/>
            <person name="Schiex T."/>
            <person name="Thomas J."/>
            <person name="Vandecasteele C."/>
            <person name="Vares D."/>
            <person name="Vear F."/>
            <person name="Vautrin S."/>
            <person name="Crespi M."/>
            <person name="Mangin B."/>
            <person name="Burke J.M."/>
            <person name="Salse J."/>
            <person name="Munos S."/>
            <person name="Vincourt P."/>
            <person name="Rieseberg L.H."/>
            <person name="Langlade N.B."/>
        </authorList>
    </citation>
    <scope>NUCLEOTIDE SEQUENCE</scope>
    <source>
        <tissue evidence="1">Leaves</tissue>
    </source>
</reference>
<dbReference type="EMBL" id="MNCJ02000331">
    <property type="protein sequence ID" value="KAF5760059.1"/>
    <property type="molecule type" value="Genomic_DNA"/>
</dbReference>
<protein>
    <submittedName>
        <fullName evidence="1">Uncharacterized protein</fullName>
    </submittedName>
</protein>
<dbReference type="Gramene" id="mRNA:HanXRQr2_Chr16g0748861">
    <property type="protein sequence ID" value="mRNA:HanXRQr2_Chr16g0748861"/>
    <property type="gene ID" value="HanXRQr2_Chr16g0748861"/>
</dbReference>
<evidence type="ECO:0000313" key="1">
    <source>
        <dbReference type="EMBL" id="KAF5760059.1"/>
    </source>
</evidence>
<sequence length="148" mass="16463">MPQENYVKVLSTVEPLVSDREWMQNFGIAHIANFILNAMELGKAVAALTMAARAAGHCAGYPECARHVEEALHQNFGVRRCSAGEGGEHELCKAEENYNSLFIHVLDIITEALKHEDYVARLKSFFEPPETVELSDEEDDADNAEGEE</sequence>
<evidence type="ECO:0000313" key="2">
    <source>
        <dbReference type="Proteomes" id="UP000215914"/>
    </source>
</evidence>
<accession>A0A9K3H0A1</accession>
<gene>
    <name evidence="1" type="ORF">HanXRQr2_Chr16g0748861</name>
</gene>
<organism evidence="1 2">
    <name type="scientific">Helianthus annuus</name>
    <name type="common">Common sunflower</name>
    <dbReference type="NCBI Taxonomy" id="4232"/>
    <lineage>
        <taxon>Eukaryota</taxon>
        <taxon>Viridiplantae</taxon>
        <taxon>Streptophyta</taxon>
        <taxon>Embryophyta</taxon>
        <taxon>Tracheophyta</taxon>
        <taxon>Spermatophyta</taxon>
        <taxon>Magnoliopsida</taxon>
        <taxon>eudicotyledons</taxon>
        <taxon>Gunneridae</taxon>
        <taxon>Pentapetalae</taxon>
        <taxon>asterids</taxon>
        <taxon>campanulids</taxon>
        <taxon>Asterales</taxon>
        <taxon>Asteraceae</taxon>
        <taxon>Asteroideae</taxon>
        <taxon>Heliantheae alliance</taxon>
        <taxon>Heliantheae</taxon>
        <taxon>Helianthus</taxon>
    </lineage>
</organism>
<comment type="caution">
    <text evidence="1">The sequence shown here is derived from an EMBL/GenBank/DDBJ whole genome shotgun (WGS) entry which is preliminary data.</text>
</comment>
<dbReference type="Proteomes" id="UP000215914">
    <property type="component" value="Unassembled WGS sequence"/>
</dbReference>
<keyword evidence="2" id="KW-1185">Reference proteome</keyword>
<proteinExistence type="predicted"/>
<name>A0A9K3H0A1_HELAN</name>
<reference evidence="1" key="2">
    <citation type="submission" date="2020-06" db="EMBL/GenBank/DDBJ databases">
        <title>Helianthus annuus Genome sequencing and assembly Release 2.</title>
        <authorList>
            <person name="Gouzy J."/>
            <person name="Langlade N."/>
            <person name="Munos S."/>
        </authorList>
    </citation>
    <scope>NUCLEOTIDE SEQUENCE</scope>
    <source>
        <tissue evidence="1">Leaves</tissue>
    </source>
</reference>